<sequence length="672" mass="72494">MASMNAYRRDIDGMRAVAVLSVLAYHYGLSAPGGFVGVDVFFVISGYLIGSLLYRQATGGTFTYLAFYTRRARRILPALLAVLALTYAAMLLVATPSDLRDYGKTALATLLSLSNVQLWRAFNYFHPTAELNPLLMTWSLGVEEQFYLVAPVVMLLLPRLALRGRLIVLCSLIAVSLALAVWAVRLDPGAAFYLLPTRAWELAAGVLVGVLEIHGIGRCIRGWAGEALALAGLVLILVPVMAYDRQTPFPGWTALPPVLGCALLLSTPASALNRRLLALPPMRAVGLVSYSLYLWHWPLISIARLMVGQEQPSLPVRLALLALSGVLAAASYRFVETPFRHARTPARVSLPRYAAALAVSMLLVGSAVVAQGFPQRWPRQFVAEARQFNYHRNPCLVLHHGAEPDTSARCYPVGPRLIALVGDSHAAAFAAGMRAVAAREGMGLVVLAKASCQFLVGVAPRETMHPELLHDCATFNRRVMVLLLNDPRVRGVIIAGAWRAGSMQPIHYVAMDGSSGTPDELFAQGLARAVRTLEGAGKQVMIARDVPFLRIEPRSRMASCASRWRNLWPGTAGAGDCGRIGSADTVSDAPVLALLARVARQTGASLVDPRASFCDRSGCLIAMDGHTYYRDRQHLSPLGSSRAATAFAPLLRSLASHSRPPGDASGLTASRR</sequence>
<feature type="transmembrane region" description="Helical" evidence="1">
    <location>
        <begin position="223"/>
        <end position="242"/>
    </location>
</feature>
<feature type="transmembrane region" description="Helical" evidence="1">
    <location>
        <begin position="190"/>
        <end position="211"/>
    </location>
</feature>
<accession>A0A1H6ZE68</accession>
<protein>
    <submittedName>
        <fullName evidence="4">Peptidoglycan/LPS O-acetylase OafA/YrhL, contains acyltransferase and SGNH-hydrolase domains</fullName>
    </submittedName>
</protein>
<dbReference type="STRING" id="529704.SAMN02927913_0047"/>
<keyword evidence="1" id="KW-1133">Transmembrane helix</keyword>
<feature type="transmembrane region" description="Helical" evidence="1">
    <location>
        <begin position="353"/>
        <end position="373"/>
    </location>
</feature>
<dbReference type="InterPro" id="IPR043968">
    <property type="entry name" value="SGNH"/>
</dbReference>
<dbReference type="Proteomes" id="UP000199420">
    <property type="component" value="Unassembled WGS sequence"/>
</dbReference>
<organism evidence="4 5">
    <name type="scientific">Frateuria terrea</name>
    <dbReference type="NCBI Taxonomy" id="529704"/>
    <lineage>
        <taxon>Bacteria</taxon>
        <taxon>Pseudomonadati</taxon>
        <taxon>Pseudomonadota</taxon>
        <taxon>Gammaproteobacteria</taxon>
        <taxon>Lysobacterales</taxon>
        <taxon>Rhodanobacteraceae</taxon>
        <taxon>Frateuria</taxon>
    </lineage>
</organism>
<dbReference type="GO" id="GO:0009103">
    <property type="term" value="P:lipopolysaccharide biosynthetic process"/>
    <property type="evidence" value="ECO:0007669"/>
    <property type="project" value="TreeGrafter"/>
</dbReference>
<dbReference type="AlphaFoldDB" id="A0A1H6ZE68"/>
<gene>
    <name evidence="4" type="ORF">SAMN04487997_0047</name>
</gene>
<dbReference type="GO" id="GO:0016747">
    <property type="term" value="F:acyltransferase activity, transferring groups other than amino-acyl groups"/>
    <property type="evidence" value="ECO:0007669"/>
    <property type="project" value="InterPro"/>
</dbReference>
<keyword evidence="1" id="KW-0812">Transmembrane</keyword>
<feature type="transmembrane region" description="Helical" evidence="1">
    <location>
        <begin position="254"/>
        <end position="272"/>
    </location>
</feature>
<dbReference type="OrthoDB" id="9767863at2"/>
<feature type="transmembrane region" description="Helical" evidence="1">
    <location>
        <begin position="166"/>
        <end position="184"/>
    </location>
</feature>
<feature type="domain" description="Acyltransferase 3" evidence="2">
    <location>
        <begin position="10"/>
        <end position="328"/>
    </location>
</feature>
<dbReference type="Pfam" id="PF01757">
    <property type="entry name" value="Acyl_transf_3"/>
    <property type="match status" value="1"/>
</dbReference>
<dbReference type="GO" id="GO:0016787">
    <property type="term" value="F:hydrolase activity"/>
    <property type="evidence" value="ECO:0007669"/>
    <property type="project" value="UniProtKB-KW"/>
</dbReference>
<dbReference type="Pfam" id="PF19040">
    <property type="entry name" value="SGNH"/>
    <property type="match status" value="1"/>
</dbReference>
<feature type="transmembrane region" description="Helical" evidence="1">
    <location>
        <begin position="35"/>
        <end position="54"/>
    </location>
</feature>
<dbReference type="InterPro" id="IPR002656">
    <property type="entry name" value="Acyl_transf_3_dom"/>
</dbReference>
<evidence type="ECO:0000259" key="2">
    <source>
        <dbReference type="Pfam" id="PF01757"/>
    </source>
</evidence>
<feature type="domain" description="SGNH" evidence="3">
    <location>
        <begin position="408"/>
        <end position="649"/>
    </location>
</feature>
<dbReference type="PANTHER" id="PTHR23028:SF53">
    <property type="entry name" value="ACYL_TRANSF_3 DOMAIN-CONTAINING PROTEIN"/>
    <property type="match status" value="1"/>
</dbReference>
<dbReference type="RefSeq" id="WP_091340358.1">
    <property type="nucleotide sequence ID" value="NZ_FNYC01000010.1"/>
</dbReference>
<keyword evidence="5" id="KW-1185">Reference proteome</keyword>
<name>A0A1H6ZE68_9GAMM</name>
<dbReference type="EMBL" id="FNYC01000010">
    <property type="protein sequence ID" value="SEJ50996.1"/>
    <property type="molecule type" value="Genomic_DNA"/>
</dbReference>
<proteinExistence type="predicted"/>
<reference evidence="4 5" key="1">
    <citation type="submission" date="2016-10" db="EMBL/GenBank/DDBJ databases">
        <authorList>
            <person name="de Groot N.N."/>
        </authorList>
    </citation>
    <scope>NUCLEOTIDE SEQUENCE [LARGE SCALE GENOMIC DNA]</scope>
    <source>
        <strain evidence="4 5">DSM 26515</strain>
    </source>
</reference>
<keyword evidence="4" id="KW-0378">Hydrolase</keyword>
<evidence type="ECO:0000259" key="3">
    <source>
        <dbReference type="Pfam" id="PF19040"/>
    </source>
</evidence>
<evidence type="ECO:0000313" key="4">
    <source>
        <dbReference type="EMBL" id="SEJ50996.1"/>
    </source>
</evidence>
<dbReference type="InterPro" id="IPR050879">
    <property type="entry name" value="Acyltransferase_3"/>
</dbReference>
<feature type="transmembrane region" description="Helical" evidence="1">
    <location>
        <begin position="284"/>
        <end position="307"/>
    </location>
</feature>
<dbReference type="GO" id="GO:0016020">
    <property type="term" value="C:membrane"/>
    <property type="evidence" value="ECO:0007669"/>
    <property type="project" value="TreeGrafter"/>
</dbReference>
<keyword evidence="4" id="KW-0012">Acyltransferase</keyword>
<feature type="transmembrane region" description="Helical" evidence="1">
    <location>
        <begin position="75"/>
        <end position="94"/>
    </location>
</feature>
<feature type="transmembrane region" description="Helical" evidence="1">
    <location>
        <begin position="313"/>
        <end position="332"/>
    </location>
</feature>
<keyword evidence="1" id="KW-0472">Membrane</keyword>
<evidence type="ECO:0000313" key="5">
    <source>
        <dbReference type="Proteomes" id="UP000199420"/>
    </source>
</evidence>
<feature type="transmembrane region" description="Helical" evidence="1">
    <location>
        <begin position="12"/>
        <end position="29"/>
    </location>
</feature>
<keyword evidence="4" id="KW-0808">Transferase</keyword>
<evidence type="ECO:0000256" key="1">
    <source>
        <dbReference type="SAM" id="Phobius"/>
    </source>
</evidence>
<dbReference type="PANTHER" id="PTHR23028">
    <property type="entry name" value="ACETYLTRANSFERASE"/>
    <property type="match status" value="1"/>
</dbReference>
<feature type="transmembrane region" description="Helical" evidence="1">
    <location>
        <begin position="135"/>
        <end position="157"/>
    </location>
</feature>